<gene>
    <name evidence="9" type="ORF">UFOPK1808_01373</name>
    <name evidence="10" type="ORF">UFOPK1889_00643</name>
</gene>
<evidence type="ECO:0000256" key="8">
    <source>
        <dbReference type="SAM" id="MobiDB-lite"/>
    </source>
</evidence>
<dbReference type="HAMAP" id="MF_00009">
    <property type="entry name" value="Endoribonucl_YbeY"/>
    <property type="match status" value="1"/>
</dbReference>
<dbReference type="EMBL" id="CAEZUZ010000089">
    <property type="protein sequence ID" value="CAB4617270.1"/>
    <property type="molecule type" value="Genomic_DNA"/>
</dbReference>
<name>A0A6J6HEY0_9ZZZZ</name>
<keyword evidence="7" id="KW-0862">Zinc</keyword>
<comment type="similarity">
    <text evidence="2">Belongs to the endoribonuclease YbeY family.</text>
</comment>
<evidence type="ECO:0000256" key="2">
    <source>
        <dbReference type="ARBA" id="ARBA00010875"/>
    </source>
</evidence>
<dbReference type="Pfam" id="PF02130">
    <property type="entry name" value="YbeY"/>
    <property type="match status" value="1"/>
</dbReference>
<evidence type="ECO:0000313" key="9">
    <source>
        <dbReference type="EMBL" id="CAB4611103.1"/>
    </source>
</evidence>
<dbReference type="AlphaFoldDB" id="A0A6J6HEY0"/>
<dbReference type="SUPFAM" id="SSF55486">
    <property type="entry name" value="Metalloproteases ('zincins'), catalytic domain"/>
    <property type="match status" value="1"/>
</dbReference>
<keyword evidence="3" id="KW-0540">Nuclease</keyword>
<protein>
    <submittedName>
        <fullName evidence="9">Unannotated protein</fullName>
    </submittedName>
</protein>
<dbReference type="PANTHER" id="PTHR46986:SF1">
    <property type="entry name" value="ENDORIBONUCLEASE YBEY, CHLOROPLASTIC"/>
    <property type="match status" value="1"/>
</dbReference>
<evidence type="ECO:0000313" key="10">
    <source>
        <dbReference type="EMBL" id="CAB4617270.1"/>
    </source>
</evidence>
<keyword evidence="4" id="KW-0479">Metal-binding</keyword>
<reference evidence="9" key="1">
    <citation type="submission" date="2020-05" db="EMBL/GenBank/DDBJ databases">
        <authorList>
            <person name="Chiriac C."/>
            <person name="Salcher M."/>
            <person name="Ghai R."/>
            <person name="Kavagutti S V."/>
        </authorList>
    </citation>
    <scope>NUCLEOTIDE SEQUENCE</scope>
</reference>
<comment type="cofactor">
    <cofactor evidence="1">
        <name>Zn(2+)</name>
        <dbReference type="ChEBI" id="CHEBI:29105"/>
    </cofactor>
</comment>
<dbReference type="NCBIfam" id="TIGR00043">
    <property type="entry name" value="rRNA maturation RNase YbeY"/>
    <property type="match status" value="1"/>
</dbReference>
<dbReference type="EMBL" id="CAEZUL010000217">
    <property type="protein sequence ID" value="CAB4611103.1"/>
    <property type="molecule type" value="Genomic_DNA"/>
</dbReference>
<dbReference type="GO" id="GO:0004519">
    <property type="term" value="F:endonuclease activity"/>
    <property type="evidence" value="ECO:0007669"/>
    <property type="project" value="UniProtKB-KW"/>
</dbReference>
<evidence type="ECO:0000256" key="7">
    <source>
        <dbReference type="ARBA" id="ARBA00022833"/>
    </source>
</evidence>
<evidence type="ECO:0000256" key="6">
    <source>
        <dbReference type="ARBA" id="ARBA00022801"/>
    </source>
</evidence>
<feature type="region of interest" description="Disordered" evidence="8">
    <location>
        <begin position="1"/>
        <end position="20"/>
    </location>
</feature>
<sequence length="197" mass="21399">MNDSRPKVQASRRSGGDGVPEVFCSDEQGVISVPLDECRKLALAALMHEGVRGACELSVFFVDEATISELNSEHMGKIGPTDVLAFPLDTAEYNEAQGPGTPSRGPSRPAFDTDDVPTLLGDVVICPAIAMKQCEDHAGNFADEIALLLVHGILHVLGFDHDLEDEKTEMRAHEVAILMEHHWNGPVPSGFRQEQDE</sequence>
<evidence type="ECO:0000256" key="5">
    <source>
        <dbReference type="ARBA" id="ARBA00022759"/>
    </source>
</evidence>
<proteinExistence type="inferred from homology"/>
<evidence type="ECO:0000256" key="1">
    <source>
        <dbReference type="ARBA" id="ARBA00001947"/>
    </source>
</evidence>
<dbReference type="InterPro" id="IPR002036">
    <property type="entry name" value="YbeY"/>
</dbReference>
<dbReference type="GO" id="GO:0046872">
    <property type="term" value="F:metal ion binding"/>
    <property type="evidence" value="ECO:0007669"/>
    <property type="project" value="UniProtKB-KW"/>
</dbReference>
<keyword evidence="6" id="KW-0378">Hydrolase</keyword>
<dbReference type="PANTHER" id="PTHR46986">
    <property type="entry name" value="ENDORIBONUCLEASE YBEY, CHLOROPLASTIC"/>
    <property type="match status" value="1"/>
</dbReference>
<accession>A0A6J6HEY0</accession>
<keyword evidence="5" id="KW-0255">Endonuclease</keyword>
<dbReference type="GO" id="GO:0006364">
    <property type="term" value="P:rRNA processing"/>
    <property type="evidence" value="ECO:0007669"/>
    <property type="project" value="InterPro"/>
</dbReference>
<evidence type="ECO:0000256" key="3">
    <source>
        <dbReference type="ARBA" id="ARBA00022722"/>
    </source>
</evidence>
<dbReference type="Gene3D" id="3.40.390.30">
    <property type="entry name" value="Metalloproteases ('zincins'), catalytic domain"/>
    <property type="match status" value="1"/>
</dbReference>
<dbReference type="InterPro" id="IPR023091">
    <property type="entry name" value="MetalPrtase_cat_dom_sf_prd"/>
</dbReference>
<dbReference type="GO" id="GO:0004222">
    <property type="term" value="F:metalloendopeptidase activity"/>
    <property type="evidence" value="ECO:0007669"/>
    <property type="project" value="InterPro"/>
</dbReference>
<organism evidence="9">
    <name type="scientific">freshwater metagenome</name>
    <dbReference type="NCBI Taxonomy" id="449393"/>
    <lineage>
        <taxon>unclassified sequences</taxon>
        <taxon>metagenomes</taxon>
        <taxon>ecological metagenomes</taxon>
    </lineage>
</organism>
<evidence type="ECO:0000256" key="4">
    <source>
        <dbReference type="ARBA" id="ARBA00022723"/>
    </source>
</evidence>